<accession>A0A2S7I1X3</accession>
<dbReference type="EMBL" id="PTPZ01000010">
    <property type="protein sequence ID" value="PPZ90574.1"/>
    <property type="molecule type" value="Genomic_DNA"/>
</dbReference>
<evidence type="ECO:0000313" key="2">
    <source>
        <dbReference type="Proteomes" id="UP000238565"/>
    </source>
</evidence>
<proteinExistence type="predicted"/>
<dbReference type="SUPFAM" id="SSF53756">
    <property type="entry name" value="UDP-Glycosyltransferase/glycogen phosphorylase"/>
    <property type="match status" value="1"/>
</dbReference>
<comment type="caution">
    <text evidence="1">The sequence shown here is derived from an EMBL/GenBank/DDBJ whole genome shotgun (WGS) entry which is preliminary data.</text>
</comment>
<gene>
    <name evidence="1" type="ORF">C3729_12635</name>
</gene>
<name>A0A2S7I1X3_9FLAO</name>
<organism evidence="1 2">
    <name type="scientific">Cloacibacterium normanense</name>
    <dbReference type="NCBI Taxonomy" id="237258"/>
    <lineage>
        <taxon>Bacteria</taxon>
        <taxon>Pseudomonadati</taxon>
        <taxon>Bacteroidota</taxon>
        <taxon>Flavobacteriia</taxon>
        <taxon>Flavobacteriales</taxon>
        <taxon>Weeksellaceae</taxon>
    </lineage>
</organism>
<evidence type="ECO:0000313" key="1">
    <source>
        <dbReference type="EMBL" id="PPZ90574.1"/>
    </source>
</evidence>
<evidence type="ECO:0008006" key="3">
    <source>
        <dbReference type="Google" id="ProtNLM"/>
    </source>
</evidence>
<dbReference type="AlphaFoldDB" id="A0A2S7I1X3"/>
<dbReference type="Proteomes" id="UP000238565">
    <property type="component" value="Unassembled WGS sequence"/>
</dbReference>
<sequence length="402" mass="46503">MFNRILKKIIMKEMKNCIIISDSFNSDATGLVVKNLIQGITENQYYPNLITFPVKKLDDKINLITIPKNNTLSPNLSPKVDKLKMIIFKSLLDYSKGKNDLKMIKDWIASKVEIENTKFVLVISSGNVSVRLLRIGKKISETYNLPYIIHSTDPIPSPKPWGDKEIFRSALFSAIKPFYKMANLVGSSNTVMLEYQLSYMPTIKGKSFVLYNPVSQWQELEENRIERGTFLYLGSIYGKRDPSFLISQFLILIEKYNFVKLKFVGSDIDILKYNIPKHRIKNFEVISWTDNVEKYIASSEVLLDLNANIEKDVFLSSKLSKYLSYNRKILVMCAKESAPAILINDNPNIGVWKFQYNLDNFIDLSSEILNTNFSNWIYRKKLCFDFSAKNQTSHLIERIKKL</sequence>
<reference evidence="1 2" key="1">
    <citation type="submission" date="2018-02" db="EMBL/GenBank/DDBJ databases">
        <title>Draft genome sequence of bacterial isolates from marine environment.</title>
        <authorList>
            <person name="Singh S.K."/>
            <person name="Hill R."/>
            <person name="Major S."/>
            <person name="Cai H."/>
            <person name="Li Y."/>
        </authorList>
    </citation>
    <scope>NUCLEOTIDE SEQUENCE [LARGE SCALE GENOMIC DNA]</scope>
    <source>
        <strain evidence="1 2">IMET F</strain>
    </source>
</reference>
<protein>
    <recommendedName>
        <fullName evidence="3">Glycosyl transferase family 1 domain-containing protein</fullName>
    </recommendedName>
</protein>